<feature type="domain" description="HTH gntR-type" evidence="6">
    <location>
        <begin position="5"/>
        <end position="73"/>
    </location>
</feature>
<dbReference type="Pfam" id="PF00155">
    <property type="entry name" value="Aminotran_1_2"/>
    <property type="match status" value="1"/>
</dbReference>
<dbReference type="Gene3D" id="3.40.640.10">
    <property type="entry name" value="Type I PLP-dependent aspartate aminotransferase-like (Major domain)"/>
    <property type="match status" value="1"/>
</dbReference>
<dbReference type="RefSeq" id="WP_167013206.1">
    <property type="nucleotide sequence ID" value="NZ_VWXF01000002.1"/>
</dbReference>
<dbReference type="PROSITE" id="PS50949">
    <property type="entry name" value="HTH_GNTR"/>
    <property type="match status" value="1"/>
</dbReference>
<keyword evidence="4" id="KW-0238">DNA-binding</keyword>
<dbReference type="InterPro" id="IPR036388">
    <property type="entry name" value="WH-like_DNA-bd_sf"/>
</dbReference>
<dbReference type="Pfam" id="PF00392">
    <property type="entry name" value="GntR"/>
    <property type="match status" value="1"/>
</dbReference>
<dbReference type="SUPFAM" id="SSF46785">
    <property type="entry name" value="Winged helix' DNA-binding domain"/>
    <property type="match status" value="1"/>
</dbReference>
<dbReference type="PANTHER" id="PTHR46577:SF1">
    <property type="entry name" value="HTH-TYPE TRANSCRIPTIONAL REGULATORY PROTEIN GABR"/>
    <property type="match status" value="1"/>
</dbReference>
<accession>A0ABX0RDN7</accession>
<evidence type="ECO:0000259" key="6">
    <source>
        <dbReference type="PROSITE" id="PS50949"/>
    </source>
</evidence>
<keyword evidence="8" id="KW-1185">Reference proteome</keyword>
<keyword evidence="5" id="KW-0804">Transcription</keyword>
<comment type="similarity">
    <text evidence="1">In the C-terminal section; belongs to the class-I pyridoxal-phosphate-dependent aminotransferase family.</text>
</comment>
<sequence>MKIIGKTAGEIFDQIRALIHSGELAAGDLLPSVRELAGELDVNRNTVALAYKRLTDAGFAQSRGRNGTVIRASNGPVEVEGSAPHAVLHDVASGNPAASALPALSELARHIRSTPALYGEPPIRPDLAAAAHQWLAPDLTVPFELNLAHGAVDAVERLLSSYLIAGDRVAVEDPCFLSSISTLHHSRLVAAPVVMDEQGMLVDALAAQLASGVQAVIVTPRAHNPTGFGFSASRAQQIRTLLSHYPEVLVLVDDHFSLLSTQDYHHIVPESSRNWALIRSTSKFLGPDLRLAVIASDSETALRLRQRLNAGTNWVSHILQDMAAGFLIAEQAQTQLQATRQRYCEQREAMTQALIQQGVSVSEHHDGLNIWVPLANGSSDVVLKMAQRGWLVRGGDAFTLGSSSSGLRITVAELDHQDISHFAHALASVLATHRG</sequence>
<dbReference type="SMART" id="SM00345">
    <property type="entry name" value="HTH_GNTR"/>
    <property type="match status" value="1"/>
</dbReference>
<dbReference type="CDD" id="cd07377">
    <property type="entry name" value="WHTH_GntR"/>
    <property type="match status" value="1"/>
</dbReference>
<name>A0ABX0RDN7_9GAMM</name>
<dbReference type="InterPro" id="IPR036390">
    <property type="entry name" value="WH_DNA-bd_sf"/>
</dbReference>
<dbReference type="InterPro" id="IPR015421">
    <property type="entry name" value="PyrdxlP-dep_Trfase_major"/>
</dbReference>
<gene>
    <name evidence="7" type="primary">ptsJ</name>
    <name evidence="7" type="ORF">F3J40_06865</name>
</gene>
<comment type="caution">
    <text evidence="7">The sequence shown here is derived from an EMBL/GenBank/DDBJ whole genome shotgun (WGS) entry which is preliminary data.</text>
</comment>
<dbReference type="InterPro" id="IPR000524">
    <property type="entry name" value="Tscrpt_reg_HTH_GntR"/>
</dbReference>
<dbReference type="Proteomes" id="UP001515683">
    <property type="component" value="Unassembled WGS sequence"/>
</dbReference>
<dbReference type="Gene3D" id="1.10.10.10">
    <property type="entry name" value="Winged helix-like DNA-binding domain superfamily/Winged helix DNA-binding domain"/>
    <property type="match status" value="1"/>
</dbReference>
<dbReference type="NCBIfam" id="NF012025">
    <property type="entry name" value="PRK15481.1"/>
    <property type="match status" value="1"/>
</dbReference>
<evidence type="ECO:0000313" key="7">
    <source>
        <dbReference type="EMBL" id="NIF21325.1"/>
    </source>
</evidence>
<dbReference type="EMBL" id="VWXF01000002">
    <property type="protein sequence ID" value="NIF21325.1"/>
    <property type="molecule type" value="Genomic_DNA"/>
</dbReference>
<evidence type="ECO:0000313" key="8">
    <source>
        <dbReference type="Proteomes" id="UP001515683"/>
    </source>
</evidence>
<protein>
    <submittedName>
        <fullName evidence="7">Transcriptional regulator PtsJ</fullName>
    </submittedName>
</protein>
<keyword evidence="3" id="KW-0805">Transcription regulation</keyword>
<evidence type="ECO:0000256" key="3">
    <source>
        <dbReference type="ARBA" id="ARBA00023015"/>
    </source>
</evidence>
<dbReference type="InterPro" id="IPR015424">
    <property type="entry name" value="PyrdxlP-dep_Trfase"/>
</dbReference>
<proteinExistence type="inferred from homology"/>
<keyword evidence="2" id="KW-0663">Pyridoxal phosphate</keyword>
<dbReference type="CDD" id="cd00609">
    <property type="entry name" value="AAT_like"/>
    <property type="match status" value="1"/>
</dbReference>
<evidence type="ECO:0000256" key="2">
    <source>
        <dbReference type="ARBA" id="ARBA00022898"/>
    </source>
</evidence>
<evidence type="ECO:0000256" key="1">
    <source>
        <dbReference type="ARBA" id="ARBA00005384"/>
    </source>
</evidence>
<organism evidence="7 8">
    <name type="scientific">Candidatus Pantoea multigeneris</name>
    <dbReference type="NCBI Taxonomy" id="2608357"/>
    <lineage>
        <taxon>Bacteria</taxon>
        <taxon>Pseudomonadati</taxon>
        <taxon>Pseudomonadota</taxon>
        <taxon>Gammaproteobacteria</taxon>
        <taxon>Enterobacterales</taxon>
        <taxon>Erwiniaceae</taxon>
        <taxon>Pantoea</taxon>
    </lineage>
</organism>
<reference evidence="7 8" key="1">
    <citation type="journal article" date="2019" name="bioRxiv">
        <title>Bacteria contribute to plant secondary compound degradation in a generalist herbivore system.</title>
        <authorList>
            <person name="Francoeur C.B."/>
            <person name="Khadempour L."/>
            <person name="Moreira-Soto R.D."/>
            <person name="Gotting K."/>
            <person name="Book A.J."/>
            <person name="Pinto-Tomas A.A."/>
            <person name="Keefover-Ring K."/>
            <person name="Currie C.R."/>
        </authorList>
    </citation>
    <scope>NUCLEOTIDE SEQUENCE [LARGE SCALE GENOMIC DNA]</scope>
    <source>
        <strain evidence="7">Acro-835</strain>
    </source>
</reference>
<dbReference type="PANTHER" id="PTHR46577">
    <property type="entry name" value="HTH-TYPE TRANSCRIPTIONAL REGULATORY PROTEIN GABR"/>
    <property type="match status" value="1"/>
</dbReference>
<dbReference type="InterPro" id="IPR051446">
    <property type="entry name" value="HTH_trans_reg/aminotransferase"/>
</dbReference>
<dbReference type="SUPFAM" id="SSF53383">
    <property type="entry name" value="PLP-dependent transferases"/>
    <property type="match status" value="1"/>
</dbReference>
<evidence type="ECO:0000256" key="5">
    <source>
        <dbReference type="ARBA" id="ARBA00023163"/>
    </source>
</evidence>
<dbReference type="InterPro" id="IPR004839">
    <property type="entry name" value="Aminotransferase_I/II_large"/>
</dbReference>
<evidence type="ECO:0000256" key="4">
    <source>
        <dbReference type="ARBA" id="ARBA00023125"/>
    </source>
</evidence>